<dbReference type="PANTHER" id="PTHR43441">
    <property type="entry name" value="RIBOSOMAL-PROTEIN-SERINE ACETYLTRANSFERASE"/>
    <property type="match status" value="1"/>
</dbReference>
<dbReference type="Pfam" id="PF13302">
    <property type="entry name" value="Acetyltransf_3"/>
    <property type="match status" value="1"/>
</dbReference>
<gene>
    <name evidence="2" type="ORF">L207DRAFT_403492</name>
</gene>
<sequence>LRPLTQSHTKDLFANLSGPSNDHLYKYLSSGPFNDLESFTKQIQWFIDAPDLYATAGEVTAVSIICLLNIVPSNRSIEIGHVMYAPTLQRTTAATAAYYLLMKLCFEDLHYLRVEWKCNDRNKPSERAALRLGFKYEGTFRKHMIIKGRRRDSAWFSVLDEEWNEVVGKSLEAWLGEGNFDEKGGQKRKLEDVREDV</sequence>
<evidence type="ECO:0000313" key="3">
    <source>
        <dbReference type="Proteomes" id="UP000235786"/>
    </source>
</evidence>
<dbReference type="InterPro" id="IPR000182">
    <property type="entry name" value="GNAT_dom"/>
</dbReference>
<dbReference type="Gene3D" id="3.40.630.30">
    <property type="match status" value="1"/>
</dbReference>
<dbReference type="GO" id="GO:0008999">
    <property type="term" value="F:protein-N-terminal-alanine acetyltransferase activity"/>
    <property type="evidence" value="ECO:0007669"/>
    <property type="project" value="TreeGrafter"/>
</dbReference>
<evidence type="ECO:0000259" key="1">
    <source>
        <dbReference type="PROSITE" id="PS51186"/>
    </source>
</evidence>
<accession>A0A2J6R2Y3</accession>
<reference evidence="2 3" key="1">
    <citation type="submission" date="2016-04" db="EMBL/GenBank/DDBJ databases">
        <title>A degradative enzymes factory behind the ericoid mycorrhizal symbiosis.</title>
        <authorList>
            <consortium name="DOE Joint Genome Institute"/>
            <person name="Martino E."/>
            <person name="Morin E."/>
            <person name="Grelet G."/>
            <person name="Kuo A."/>
            <person name="Kohler A."/>
            <person name="Daghino S."/>
            <person name="Barry K."/>
            <person name="Choi C."/>
            <person name="Cichocki N."/>
            <person name="Clum A."/>
            <person name="Copeland A."/>
            <person name="Hainaut M."/>
            <person name="Haridas S."/>
            <person name="Labutti K."/>
            <person name="Lindquist E."/>
            <person name="Lipzen A."/>
            <person name="Khouja H.-R."/>
            <person name="Murat C."/>
            <person name="Ohm R."/>
            <person name="Olson A."/>
            <person name="Spatafora J."/>
            <person name="Veneault-Fourrey C."/>
            <person name="Henrissat B."/>
            <person name="Grigoriev I."/>
            <person name="Martin F."/>
            <person name="Perotto S."/>
        </authorList>
    </citation>
    <scope>NUCLEOTIDE SEQUENCE [LARGE SCALE GENOMIC DNA]</scope>
    <source>
        <strain evidence="2 3">F</strain>
    </source>
</reference>
<feature type="non-terminal residue" evidence="2">
    <location>
        <position position="197"/>
    </location>
</feature>
<evidence type="ECO:0000313" key="2">
    <source>
        <dbReference type="EMBL" id="PMD32863.1"/>
    </source>
</evidence>
<dbReference type="PROSITE" id="PS51186">
    <property type="entry name" value="GNAT"/>
    <property type="match status" value="1"/>
</dbReference>
<dbReference type="InterPro" id="IPR051908">
    <property type="entry name" value="Ribosomal_N-acetyltransferase"/>
</dbReference>
<dbReference type="GO" id="GO:1990189">
    <property type="term" value="F:protein N-terminal-serine acetyltransferase activity"/>
    <property type="evidence" value="ECO:0007669"/>
    <property type="project" value="TreeGrafter"/>
</dbReference>
<keyword evidence="2" id="KW-0012">Acyltransferase</keyword>
<organism evidence="2 3">
    <name type="scientific">Hyaloscypha variabilis (strain UAMH 11265 / GT02V1 / F)</name>
    <name type="common">Meliniomyces variabilis</name>
    <dbReference type="NCBI Taxonomy" id="1149755"/>
    <lineage>
        <taxon>Eukaryota</taxon>
        <taxon>Fungi</taxon>
        <taxon>Dikarya</taxon>
        <taxon>Ascomycota</taxon>
        <taxon>Pezizomycotina</taxon>
        <taxon>Leotiomycetes</taxon>
        <taxon>Helotiales</taxon>
        <taxon>Hyaloscyphaceae</taxon>
        <taxon>Hyaloscypha</taxon>
        <taxon>Hyaloscypha variabilis</taxon>
    </lineage>
</organism>
<dbReference type="Proteomes" id="UP000235786">
    <property type="component" value="Unassembled WGS sequence"/>
</dbReference>
<feature type="non-terminal residue" evidence="2">
    <location>
        <position position="1"/>
    </location>
</feature>
<name>A0A2J6R2Y3_HYAVF</name>
<keyword evidence="2" id="KW-0808">Transferase</keyword>
<dbReference type="EMBL" id="KZ613957">
    <property type="protein sequence ID" value="PMD32863.1"/>
    <property type="molecule type" value="Genomic_DNA"/>
</dbReference>
<feature type="domain" description="N-acetyltransferase" evidence="1">
    <location>
        <begin position="1"/>
        <end position="152"/>
    </location>
</feature>
<dbReference type="OrthoDB" id="41238at2759"/>
<keyword evidence="3" id="KW-1185">Reference proteome</keyword>
<dbReference type="AlphaFoldDB" id="A0A2J6R2Y3"/>
<dbReference type="InterPro" id="IPR016181">
    <property type="entry name" value="Acyl_CoA_acyltransferase"/>
</dbReference>
<protein>
    <submittedName>
        <fullName evidence="2">Acyl-CoA N-acyltransferase</fullName>
    </submittedName>
</protein>
<dbReference type="SUPFAM" id="SSF55729">
    <property type="entry name" value="Acyl-CoA N-acyltransferases (Nat)"/>
    <property type="match status" value="1"/>
</dbReference>
<dbReference type="PANTHER" id="PTHR43441:SF2">
    <property type="entry name" value="FAMILY ACETYLTRANSFERASE, PUTATIVE (AFU_ORTHOLOGUE AFUA_7G00850)-RELATED"/>
    <property type="match status" value="1"/>
</dbReference>
<proteinExistence type="predicted"/>